<evidence type="ECO:0000256" key="1">
    <source>
        <dbReference type="ARBA" id="ARBA00023125"/>
    </source>
</evidence>
<name>A0A4P7IG38_9ACTN</name>
<gene>
    <name evidence="4" type="ORF">EXE58_12885</name>
</gene>
<evidence type="ECO:0000256" key="2">
    <source>
        <dbReference type="PROSITE-ProRule" id="PRU00335"/>
    </source>
</evidence>
<evidence type="ECO:0000313" key="4">
    <source>
        <dbReference type="EMBL" id="QBX56274.1"/>
    </source>
</evidence>
<organism evidence="4 5">
    <name type="scientific">Nocardioides seonyuensis</name>
    <dbReference type="NCBI Taxonomy" id="2518371"/>
    <lineage>
        <taxon>Bacteria</taxon>
        <taxon>Bacillati</taxon>
        <taxon>Actinomycetota</taxon>
        <taxon>Actinomycetes</taxon>
        <taxon>Propionibacteriales</taxon>
        <taxon>Nocardioidaceae</taxon>
        <taxon>Nocardioides</taxon>
    </lineage>
</organism>
<dbReference type="SUPFAM" id="SSF46689">
    <property type="entry name" value="Homeodomain-like"/>
    <property type="match status" value="1"/>
</dbReference>
<dbReference type="Pfam" id="PF00440">
    <property type="entry name" value="TetR_N"/>
    <property type="match status" value="1"/>
</dbReference>
<dbReference type="AlphaFoldDB" id="A0A4P7IG38"/>
<dbReference type="EMBL" id="CP038436">
    <property type="protein sequence ID" value="QBX56274.1"/>
    <property type="molecule type" value="Genomic_DNA"/>
</dbReference>
<dbReference type="InterPro" id="IPR001647">
    <property type="entry name" value="HTH_TetR"/>
</dbReference>
<accession>A0A4P7IG38</accession>
<evidence type="ECO:0000259" key="3">
    <source>
        <dbReference type="PROSITE" id="PS50977"/>
    </source>
</evidence>
<dbReference type="GO" id="GO:0003700">
    <property type="term" value="F:DNA-binding transcription factor activity"/>
    <property type="evidence" value="ECO:0007669"/>
    <property type="project" value="TreeGrafter"/>
</dbReference>
<dbReference type="PROSITE" id="PS50977">
    <property type="entry name" value="HTH_TETR_2"/>
    <property type="match status" value="1"/>
</dbReference>
<dbReference type="Gene3D" id="1.10.357.10">
    <property type="entry name" value="Tetracycline Repressor, domain 2"/>
    <property type="match status" value="1"/>
</dbReference>
<feature type="domain" description="HTH tetR-type" evidence="3">
    <location>
        <begin position="33"/>
        <end position="93"/>
    </location>
</feature>
<keyword evidence="1 2" id="KW-0238">DNA-binding</keyword>
<dbReference type="OrthoDB" id="9796019at2"/>
<protein>
    <submittedName>
        <fullName evidence="4">TetR/AcrR family transcriptional regulator</fullName>
    </submittedName>
</protein>
<dbReference type="SUPFAM" id="SSF48498">
    <property type="entry name" value="Tetracyclin repressor-like, C-terminal domain"/>
    <property type="match status" value="1"/>
</dbReference>
<sequence length="210" mass="22493">MRYTDCIETRRQGRIGHVGNAENDRRPGRPRRSETDSRILEATRALVREHGPEAVNIAAVSARSGAARTTIYRRYVDRQALLGAAFETVTRRGGPPPGDSLEDKLAWLLARAEEVLRDGIGAGGVAALLSGEDPDFVAAVRRALAVGLQPVTEQVAHDAANGVLSGDVDPDTLVNLVLGVYLGEALRHGAPDLPWRARTAKQLAALLAPE</sequence>
<proteinExistence type="predicted"/>
<reference evidence="4 5" key="1">
    <citation type="submission" date="2019-03" db="EMBL/GenBank/DDBJ databases">
        <title>Three New Species of Nocardioides, Nocardioides euryhalodurans sp. nov., Nocardioides seonyuensis sp. nov. and Nocardioides eburneoflavus sp. nov. Iolated from Soil.</title>
        <authorList>
            <person name="Roh S.G."/>
            <person name="Lee C."/>
            <person name="Kim M.-K."/>
            <person name="Kim S.B."/>
        </authorList>
    </citation>
    <scope>NUCLEOTIDE SEQUENCE [LARGE SCALE GENOMIC DNA]</scope>
    <source>
        <strain evidence="4 5">MMS17-SY207-3</strain>
    </source>
</reference>
<dbReference type="InterPro" id="IPR036271">
    <property type="entry name" value="Tet_transcr_reg_TetR-rel_C_sf"/>
</dbReference>
<dbReference type="InterPro" id="IPR009057">
    <property type="entry name" value="Homeodomain-like_sf"/>
</dbReference>
<dbReference type="KEGG" id="nsn:EXE58_12885"/>
<dbReference type="Proteomes" id="UP000294853">
    <property type="component" value="Chromosome"/>
</dbReference>
<feature type="DNA-binding region" description="H-T-H motif" evidence="2">
    <location>
        <begin position="56"/>
        <end position="75"/>
    </location>
</feature>
<dbReference type="PANTHER" id="PTHR30055:SF148">
    <property type="entry name" value="TETR-FAMILY TRANSCRIPTIONAL REGULATOR"/>
    <property type="match status" value="1"/>
</dbReference>
<dbReference type="InterPro" id="IPR050109">
    <property type="entry name" value="HTH-type_TetR-like_transc_reg"/>
</dbReference>
<dbReference type="PANTHER" id="PTHR30055">
    <property type="entry name" value="HTH-TYPE TRANSCRIPTIONAL REGULATOR RUTR"/>
    <property type="match status" value="1"/>
</dbReference>
<dbReference type="GO" id="GO:0000976">
    <property type="term" value="F:transcription cis-regulatory region binding"/>
    <property type="evidence" value="ECO:0007669"/>
    <property type="project" value="TreeGrafter"/>
</dbReference>
<evidence type="ECO:0000313" key="5">
    <source>
        <dbReference type="Proteomes" id="UP000294853"/>
    </source>
</evidence>
<keyword evidence="5" id="KW-1185">Reference proteome</keyword>